<feature type="domain" description="3-dehydroquinate synthase C-terminal" evidence="10">
    <location>
        <begin position="171"/>
        <end position="317"/>
    </location>
</feature>
<dbReference type="RefSeq" id="WP_154424517.1">
    <property type="nucleotide sequence ID" value="NZ_VUNN01000003.1"/>
</dbReference>
<dbReference type="Proteomes" id="UP000460549">
    <property type="component" value="Unassembled WGS sequence"/>
</dbReference>
<dbReference type="PIRSF" id="PIRSF001455">
    <property type="entry name" value="DHQ_synth"/>
    <property type="match status" value="1"/>
</dbReference>
<dbReference type="Gene3D" id="3.40.50.1970">
    <property type="match status" value="1"/>
</dbReference>
<comment type="cofactor">
    <cofactor evidence="1">
        <name>NAD(+)</name>
        <dbReference type="ChEBI" id="CHEBI:57540"/>
    </cofactor>
</comment>
<evidence type="ECO:0000259" key="9">
    <source>
        <dbReference type="Pfam" id="PF01761"/>
    </source>
</evidence>
<keyword evidence="8" id="KW-0170">Cobalt</keyword>
<evidence type="ECO:0000256" key="5">
    <source>
        <dbReference type="ARBA" id="ARBA00023027"/>
    </source>
</evidence>
<evidence type="ECO:0000256" key="3">
    <source>
        <dbReference type="ARBA" id="ARBA00022605"/>
    </source>
</evidence>
<evidence type="ECO:0000256" key="8">
    <source>
        <dbReference type="ARBA" id="ARBA00023285"/>
    </source>
</evidence>
<dbReference type="InterPro" id="IPR030963">
    <property type="entry name" value="DHQ_synth_fam"/>
</dbReference>
<protein>
    <submittedName>
        <fullName evidence="11">3-dehydroquinate synthase</fullName>
    </submittedName>
</protein>
<dbReference type="Pfam" id="PF24621">
    <property type="entry name" value="DHQS_C"/>
    <property type="match status" value="1"/>
</dbReference>
<keyword evidence="7" id="KW-0456">Lyase</keyword>
<keyword evidence="5" id="KW-0520">NAD</keyword>
<keyword evidence="6" id="KW-0057">Aromatic amino acid biosynthesis</keyword>
<dbReference type="SUPFAM" id="SSF56796">
    <property type="entry name" value="Dehydroquinate synthase-like"/>
    <property type="match status" value="1"/>
</dbReference>
<evidence type="ECO:0000259" key="10">
    <source>
        <dbReference type="Pfam" id="PF24621"/>
    </source>
</evidence>
<dbReference type="InterPro" id="IPR050071">
    <property type="entry name" value="Dehydroquinate_synthase"/>
</dbReference>
<reference evidence="11 12" key="1">
    <citation type="submission" date="2019-08" db="EMBL/GenBank/DDBJ databases">
        <title>In-depth cultivation of the pig gut microbiome towards novel bacterial diversity and tailored functional studies.</title>
        <authorList>
            <person name="Wylensek D."/>
            <person name="Hitch T.C.A."/>
            <person name="Clavel T."/>
        </authorList>
    </citation>
    <scope>NUCLEOTIDE SEQUENCE [LARGE SCALE GENOMIC DNA]</scope>
    <source>
        <strain evidence="11 12">NM-380-WT-3C1</strain>
    </source>
</reference>
<dbReference type="Pfam" id="PF01761">
    <property type="entry name" value="DHQ_synthase"/>
    <property type="match status" value="1"/>
</dbReference>
<keyword evidence="3" id="KW-0028">Amino-acid biosynthesis</keyword>
<gene>
    <name evidence="11" type="ORF">FYJ80_02295</name>
</gene>
<dbReference type="AlphaFoldDB" id="A0A7X2PBU8"/>
<proteinExistence type="predicted"/>
<organism evidence="11 12">
    <name type="scientific">Bullifex porci</name>
    <dbReference type="NCBI Taxonomy" id="2606638"/>
    <lineage>
        <taxon>Bacteria</taxon>
        <taxon>Pseudomonadati</taxon>
        <taxon>Spirochaetota</taxon>
        <taxon>Spirochaetia</taxon>
        <taxon>Spirochaetales</taxon>
        <taxon>Spirochaetaceae</taxon>
        <taxon>Bullifex</taxon>
    </lineage>
</organism>
<evidence type="ECO:0000256" key="6">
    <source>
        <dbReference type="ARBA" id="ARBA00023141"/>
    </source>
</evidence>
<feature type="domain" description="3-dehydroquinate synthase N-terminal" evidence="9">
    <location>
        <begin position="57"/>
        <end position="169"/>
    </location>
</feature>
<name>A0A7X2PBU8_9SPIO</name>
<evidence type="ECO:0000256" key="2">
    <source>
        <dbReference type="ARBA" id="ARBA00001941"/>
    </source>
</evidence>
<dbReference type="GO" id="GO:0009073">
    <property type="term" value="P:aromatic amino acid family biosynthetic process"/>
    <property type="evidence" value="ECO:0007669"/>
    <property type="project" value="UniProtKB-KW"/>
</dbReference>
<evidence type="ECO:0000313" key="12">
    <source>
        <dbReference type="Proteomes" id="UP000460549"/>
    </source>
</evidence>
<dbReference type="PANTHER" id="PTHR43622">
    <property type="entry name" value="3-DEHYDROQUINATE SYNTHASE"/>
    <property type="match status" value="1"/>
</dbReference>
<dbReference type="InterPro" id="IPR030960">
    <property type="entry name" value="DHQS/DOIS_N"/>
</dbReference>
<dbReference type="GO" id="GO:0008652">
    <property type="term" value="P:amino acid biosynthetic process"/>
    <property type="evidence" value="ECO:0007669"/>
    <property type="project" value="UniProtKB-KW"/>
</dbReference>
<dbReference type="EMBL" id="VUNN01000003">
    <property type="protein sequence ID" value="MSU05613.1"/>
    <property type="molecule type" value="Genomic_DNA"/>
</dbReference>
<evidence type="ECO:0000256" key="7">
    <source>
        <dbReference type="ARBA" id="ARBA00023239"/>
    </source>
</evidence>
<dbReference type="CDD" id="cd08195">
    <property type="entry name" value="DHQS"/>
    <property type="match status" value="1"/>
</dbReference>
<dbReference type="InterPro" id="IPR056179">
    <property type="entry name" value="DHQS_C"/>
</dbReference>
<keyword evidence="12" id="KW-1185">Reference proteome</keyword>
<comment type="caution">
    <text evidence="11">The sequence shown here is derived from an EMBL/GenBank/DDBJ whole genome shotgun (WGS) entry which is preliminary data.</text>
</comment>
<evidence type="ECO:0000256" key="1">
    <source>
        <dbReference type="ARBA" id="ARBA00001911"/>
    </source>
</evidence>
<dbReference type="GO" id="GO:0003856">
    <property type="term" value="F:3-dehydroquinate synthase activity"/>
    <property type="evidence" value="ECO:0007669"/>
    <property type="project" value="TreeGrafter"/>
</dbReference>
<accession>A0A7X2PBU8</accession>
<comment type="cofactor">
    <cofactor evidence="2">
        <name>Co(2+)</name>
        <dbReference type="ChEBI" id="CHEBI:48828"/>
    </cofactor>
</comment>
<dbReference type="Gene3D" id="1.20.1090.10">
    <property type="entry name" value="Dehydroquinate synthase-like - alpha domain"/>
    <property type="match status" value="1"/>
</dbReference>
<sequence>MEKVFTVTLQGGKTTDVFFADSIKDLSSKLSSYGLNALWVFDTNTAPLFKNLPPNRIVLESGEKSKNWKSIERIISAALDFHLARDSYFIAFGGGVVCDMTALASSLYMRGTKLILVPTTLLCMVDASVGGKTAIDYAGAKNLIGTFNPAQDVLISSDVLRTLSESEYISGLGEVLKHAILSDNEDLYNFLVNNKDKVLNRDRATVTEMVKLSIAVKNNYIERDPEEKKGIRSALNLGHTFAHALESITHFSGISHGKAVAWGCGRAFEASYELGLIDEAFYKKVSSLFEMYPFDMSYRVGRGEWLDFQEAIGKDKKRMSGNVKFVLIEGFGKPVLKPLDMKLVQRIVIASPRIK</sequence>
<evidence type="ECO:0000256" key="4">
    <source>
        <dbReference type="ARBA" id="ARBA00022723"/>
    </source>
</evidence>
<dbReference type="PANTHER" id="PTHR43622:SF7">
    <property type="entry name" value="3-DEHYDROQUINATE SYNTHASE, CHLOROPLASTIC"/>
    <property type="match status" value="1"/>
</dbReference>
<keyword evidence="4" id="KW-0479">Metal-binding</keyword>
<dbReference type="GO" id="GO:0046872">
    <property type="term" value="F:metal ion binding"/>
    <property type="evidence" value="ECO:0007669"/>
    <property type="project" value="UniProtKB-KW"/>
</dbReference>
<evidence type="ECO:0000313" key="11">
    <source>
        <dbReference type="EMBL" id="MSU05613.1"/>
    </source>
</evidence>